<dbReference type="Proteomes" id="UP000256585">
    <property type="component" value="Chromosome"/>
</dbReference>
<dbReference type="KEGG" id="mphc:DMC14_000755"/>
<sequence length="367" mass="43046">MNEILYDTSSSATSTQKASGSFLLFSAIVTLLMIVNMYLLIKYFINYKRTIDKTQKVLSEYLVKDYIQGLSFKSNAFFNIIIIVLIIFSQVFISLFALVRVYNSGNVSYAPVFIAAYEIGLIMLGAFVISHFVLRYVKFNYPQYKNTNEDVYNELVSLKELKKEALDKNYPKKISIDLKKLRSSNVLLPNVFSKWIGFYNDMSEIEFKKQYPLFLSQLFKIKYFAEVNESIEKGKSLNIESEKNKLTVEPANLTKIEKEVLWMEQADRKAKILKETEDLSKMSKEEFNKKYEEYVYSARTIDPLYQPVSKNSWLFYRDAEIEDLFYNTNVSITYTMDEGKKINEDMLPDFLIKYQDYLISKFLLNIE</sequence>
<keyword evidence="3" id="KW-1185">Reference proteome</keyword>
<dbReference type="EMBL" id="CP033058">
    <property type="protein sequence ID" value="AZZ65322.1"/>
    <property type="molecule type" value="Genomic_DNA"/>
</dbReference>
<evidence type="ECO:0000256" key="1">
    <source>
        <dbReference type="SAM" id="Phobius"/>
    </source>
</evidence>
<dbReference type="RefSeq" id="WP_116171859.1">
    <property type="nucleotide sequence ID" value="NZ_CP033058.2"/>
</dbReference>
<organism evidence="2 3">
    <name type="scientific">Metamycoplasma phocicerebrale</name>
    <dbReference type="NCBI Taxonomy" id="142649"/>
    <lineage>
        <taxon>Bacteria</taxon>
        <taxon>Bacillati</taxon>
        <taxon>Mycoplasmatota</taxon>
        <taxon>Mycoplasmoidales</taxon>
        <taxon>Metamycoplasmataceae</taxon>
        <taxon>Metamycoplasma</taxon>
    </lineage>
</organism>
<dbReference type="AlphaFoldDB" id="A0A3Q9V9Z3"/>
<gene>
    <name evidence="2" type="ORF">DMC14_000755</name>
</gene>
<evidence type="ECO:0000313" key="2">
    <source>
        <dbReference type="EMBL" id="AZZ65322.1"/>
    </source>
</evidence>
<accession>A0A3Q9V9Z3</accession>
<feature type="transmembrane region" description="Helical" evidence="1">
    <location>
        <begin position="114"/>
        <end position="134"/>
    </location>
</feature>
<feature type="transmembrane region" description="Helical" evidence="1">
    <location>
        <begin position="76"/>
        <end position="102"/>
    </location>
</feature>
<keyword evidence="1" id="KW-0812">Transmembrane</keyword>
<protein>
    <submittedName>
        <fullName evidence="2">ABC transporter permease</fullName>
    </submittedName>
</protein>
<keyword evidence="1" id="KW-0472">Membrane</keyword>
<proteinExistence type="predicted"/>
<dbReference type="OrthoDB" id="397115at2"/>
<reference evidence="2" key="1">
    <citation type="submission" date="2019-03" db="EMBL/GenBank/DDBJ databases">
        <title>Draft Sequence and Annotation of the Mycoplasma phocicerebrale Strain 1049T Genome.</title>
        <authorList>
            <person name="Frasca S.Jr."/>
            <person name="Kutish G.F."/>
            <person name="Castellanos Gell J."/>
            <person name="Michaels D.L."/>
            <person name="Brown D.R."/>
        </authorList>
    </citation>
    <scope>NUCLEOTIDE SEQUENCE</scope>
    <source>
        <strain evidence="2">1049</strain>
    </source>
</reference>
<keyword evidence="1" id="KW-1133">Transmembrane helix</keyword>
<feature type="transmembrane region" description="Helical" evidence="1">
    <location>
        <begin position="20"/>
        <end position="41"/>
    </location>
</feature>
<name>A0A3Q9V9Z3_9BACT</name>
<evidence type="ECO:0000313" key="3">
    <source>
        <dbReference type="Proteomes" id="UP000256585"/>
    </source>
</evidence>